<reference evidence="1" key="1">
    <citation type="submission" date="2020-11" db="EMBL/GenBank/DDBJ databases">
        <title>Nocardia NEAU-351.nov., a novel actinomycete isolated from the cow dung.</title>
        <authorList>
            <person name="Zhang X."/>
        </authorList>
    </citation>
    <scope>NUCLEOTIDE SEQUENCE</scope>
    <source>
        <strain evidence="1">NEAU-351</strain>
    </source>
</reference>
<accession>A0A931I6Z9</accession>
<dbReference type="EMBL" id="JADMLG010000001">
    <property type="protein sequence ID" value="MBH0775048.1"/>
    <property type="molecule type" value="Genomic_DNA"/>
</dbReference>
<organism evidence="1 2">
    <name type="scientific">Nocardia bovistercoris</name>
    <dbReference type="NCBI Taxonomy" id="2785916"/>
    <lineage>
        <taxon>Bacteria</taxon>
        <taxon>Bacillati</taxon>
        <taxon>Actinomycetota</taxon>
        <taxon>Actinomycetes</taxon>
        <taxon>Mycobacteriales</taxon>
        <taxon>Nocardiaceae</taxon>
        <taxon>Nocardia</taxon>
    </lineage>
</organism>
<name>A0A931I6Z9_9NOCA</name>
<proteinExistence type="predicted"/>
<sequence>MTENTPAPLTLPAEVLTDPTQVWVIAVGDPADRVPVEVVRGTAADAEARAAAYTAEYYNPTYGPAYVWLSVPLVAPSIQ</sequence>
<dbReference type="AlphaFoldDB" id="A0A931I6Z9"/>
<gene>
    <name evidence="1" type="ORF">IT779_01965</name>
</gene>
<evidence type="ECO:0000313" key="1">
    <source>
        <dbReference type="EMBL" id="MBH0775048.1"/>
    </source>
</evidence>
<dbReference type="RefSeq" id="WP_196147375.1">
    <property type="nucleotide sequence ID" value="NZ_JADMLG010000001.1"/>
</dbReference>
<evidence type="ECO:0000313" key="2">
    <source>
        <dbReference type="Proteomes" id="UP000655751"/>
    </source>
</evidence>
<comment type="caution">
    <text evidence="1">The sequence shown here is derived from an EMBL/GenBank/DDBJ whole genome shotgun (WGS) entry which is preliminary data.</text>
</comment>
<protein>
    <submittedName>
        <fullName evidence="1">Uncharacterized protein</fullName>
    </submittedName>
</protein>
<dbReference type="Proteomes" id="UP000655751">
    <property type="component" value="Unassembled WGS sequence"/>
</dbReference>
<keyword evidence="2" id="KW-1185">Reference proteome</keyword>